<dbReference type="OrthoDB" id="29460at2759"/>
<evidence type="ECO:0000256" key="14">
    <source>
        <dbReference type="ARBA" id="ARBA00023329"/>
    </source>
</evidence>
<name>A0A1G4K0J7_9SACH</name>
<feature type="compositionally biased region" description="Basic and acidic residues" evidence="15">
    <location>
        <begin position="169"/>
        <end position="204"/>
    </location>
</feature>
<evidence type="ECO:0000256" key="12">
    <source>
        <dbReference type="ARBA" id="ARBA00023136"/>
    </source>
</evidence>
<evidence type="ECO:0000256" key="13">
    <source>
        <dbReference type="ARBA" id="ARBA00023157"/>
    </source>
</evidence>
<dbReference type="STRING" id="1266660.A0A1G4K0J7"/>
<proteinExistence type="inferred from homology"/>
<dbReference type="InterPro" id="IPR009011">
    <property type="entry name" value="Man6P_isomerase_rcpt-bd_dom_sf"/>
</dbReference>
<evidence type="ECO:0000256" key="8">
    <source>
        <dbReference type="ARBA" id="ARBA00022989"/>
    </source>
</evidence>
<keyword evidence="20" id="KW-1185">Reference proteome</keyword>
<evidence type="ECO:0000256" key="3">
    <source>
        <dbReference type="ARBA" id="ARBA00004614"/>
    </source>
</evidence>
<dbReference type="GO" id="GO:0000139">
    <property type="term" value="C:Golgi membrane"/>
    <property type="evidence" value="ECO:0007669"/>
    <property type="project" value="UniProtKB-SubCell"/>
</dbReference>
<dbReference type="GO" id="GO:0032258">
    <property type="term" value="P:cytoplasm to vacuole targeting by the Cvt pathway"/>
    <property type="evidence" value="ECO:0007669"/>
    <property type="project" value="EnsemblFungi"/>
</dbReference>
<evidence type="ECO:0000259" key="18">
    <source>
        <dbReference type="PROSITE" id="PS51914"/>
    </source>
</evidence>
<dbReference type="GO" id="GO:0032266">
    <property type="term" value="F:phosphatidylinositol-3-phosphate binding"/>
    <property type="evidence" value="ECO:0007669"/>
    <property type="project" value="EnsemblFungi"/>
</dbReference>
<evidence type="ECO:0000256" key="17">
    <source>
        <dbReference type="SAM" id="SignalP"/>
    </source>
</evidence>
<dbReference type="GO" id="GO:0000407">
    <property type="term" value="C:phagophore assembly site"/>
    <property type="evidence" value="ECO:0007669"/>
    <property type="project" value="EnsemblFungi"/>
</dbReference>
<comment type="similarity">
    <text evidence="4">Belongs to the ATG27 family.</text>
</comment>
<keyword evidence="11" id="KW-0496">Mitochondrion</keyword>
<gene>
    <name evidence="19" type="ORF">LADA_0H04038G</name>
</gene>
<evidence type="ECO:0000256" key="1">
    <source>
        <dbReference type="ARBA" id="ARBA00004304"/>
    </source>
</evidence>
<evidence type="ECO:0000256" key="15">
    <source>
        <dbReference type="SAM" id="MobiDB-lite"/>
    </source>
</evidence>
<dbReference type="Gene3D" id="2.70.130.10">
    <property type="entry name" value="Mannose-6-phosphate receptor binding domain"/>
    <property type="match status" value="1"/>
</dbReference>
<feature type="chain" id="PRO_5009236314" description="Autophagy-related protein 27" evidence="17">
    <location>
        <begin position="20"/>
        <end position="284"/>
    </location>
</feature>
<feature type="signal peptide" evidence="17">
    <location>
        <begin position="1"/>
        <end position="19"/>
    </location>
</feature>
<feature type="transmembrane region" description="Helical" evidence="16">
    <location>
        <begin position="211"/>
        <end position="229"/>
    </location>
</feature>
<evidence type="ECO:0000256" key="5">
    <source>
        <dbReference type="ARBA" id="ARBA00013776"/>
    </source>
</evidence>
<comment type="subcellular location">
    <subcellularLocation>
        <location evidence="2">Cytoplasmic vesicle membrane</location>
        <topology evidence="2">Single-pass type I membrane protein</topology>
    </subcellularLocation>
    <subcellularLocation>
        <location evidence="3">Golgi apparatus membrane</location>
        <topology evidence="3">Single-pass type I membrane protein</topology>
    </subcellularLocation>
    <subcellularLocation>
        <location evidence="1">Mitochondrion membrane</location>
        <topology evidence="1">Single-pass membrane protein</topology>
    </subcellularLocation>
</comment>
<dbReference type="InterPro" id="IPR018939">
    <property type="entry name" value="Autophagy-rel_prot_27"/>
</dbReference>
<evidence type="ECO:0000256" key="10">
    <source>
        <dbReference type="ARBA" id="ARBA00023034"/>
    </source>
</evidence>
<sequence>MKLTFQLGVACLLAQAASAYKCSQNEILKKYNVDKYSVSHTVSRDTPPSTTKEDWWINLCEENSQDAPRDCNKNDILCGKTKVTLNDDKNKDEILTQLIDFPDSTLSGASENDKNELVVGLKDAKWGSNTIDASLTFVCAPNKDSNTVTSLSWQDHRVQIVVEGDAGCLKKEDGGNDNKDGGNDKDDKDDDKDKNRDGESDPKKSSSVGSWFLWLLTYTLLFALIYLLATSYMNTRGGNFREFREDFIDRTVSLASSLPQFTKEIIAKVLGRASSSQRGGYSAV</sequence>
<dbReference type="GO" id="GO:0005774">
    <property type="term" value="C:vacuolar membrane"/>
    <property type="evidence" value="ECO:0007669"/>
    <property type="project" value="EnsemblFungi"/>
</dbReference>
<keyword evidence="8 16" id="KW-1133">Transmembrane helix</keyword>
<feature type="domain" description="MRH" evidence="18">
    <location>
        <begin position="20"/>
        <end position="170"/>
    </location>
</feature>
<dbReference type="EMBL" id="LT598461">
    <property type="protein sequence ID" value="SCU97029.1"/>
    <property type="molecule type" value="Genomic_DNA"/>
</dbReference>
<dbReference type="GO" id="GO:0030136">
    <property type="term" value="C:clathrin-coated vesicle"/>
    <property type="evidence" value="ECO:0007669"/>
    <property type="project" value="EnsemblFungi"/>
</dbReference>
<organism evidence="19 20">
    <name type="scientific">Lachancea dasiensis</name>
    <dbReference type="NCBI Taxonomy" id="1072105"/>
    <lineage>
        <taxon>Eukaryota</taxon>
        <taxon>Fungi</taxon>
        <taxon>Dikarya</taxon>
        <taxon>Ascomycota</taxon>
        <taxon>Saccharomycotina</taxon>
        <taxon>Saccharomycetes</taxon>
        <taxon>Saccharomycetales</taxon>
        <taxon>Saccharomycetaceae</taxon>
        <taxon>Lachancea</taxon>
    </lineage>
</organism>
<evidence type="ECO:0000256" key="9">
    <source>
        <dbReference type="ARBA" id="ARBA00023006"/>
    </source>
</evidence>
<evidence type="ECO:0000256" key="11">
    <source>
        <dbReference type="ARBA" id="ARBA00023128"/>
    </source>
</evidence>
<feature type="region of interest" description="Disordered" evidence="15">
    <location>
        <begin position="169"/>
        <end position="206"/>
    </location>
</feature>
<accession>A0A1G4K0J7</accession>
<dbReference type="Proteomes" id="UP000190274">
    <property type="component" value="Chromosome H"/>
</dbReference>
<evidence type="ECO:0000256" key="16">
    <source>
        <dbReference type="SAM" id="Phobius"/>
    </source>
</evidence>
<reference evidence="19 20" key="1">
    <citation type="submission" date="2016-03" db="EMBL/GenBank/DDBJ databases">
        <authorList>
            <person name="Devillers H."/>
        </authorList>
    </citation>
    <scope>NUCLEOTIDE SEQUENCE [LARGE SCALE GENOMIC DNA]</scope>
    <source>
        <strain evidence="19">CBS 10888</strain>
    </source>
</reference>
<evidence type="ECO:0000256" key="7">
    <source>
        <dbReference type="ARBA" id="ARBA00022729"/>
    </source>
</evidence>
<keyword evidence="10" id="KW-0333">Golgi apparatus</keyword>
<protein>
    <recommendedName>
        <fullName evidence="5">Autophagy-related protein 27</fullName>
    </recommendedName>
</protein>
<evidence type="ECO:0000256" key="2">
    <source>
        <dbReference type="ARBA" id="ARBA00004358"/>
    </source>
</evidence>
<dbReference type="GO" id="GO:0016050">
    <property type="term" value="P:vesicle organization"/>
    <property type="evidence" value="ECO:0007669"/>
    <property type="project" value="EnsemblFungi"/>
</dbReference>
<evidence type="ECO:0000256" key="6">
    <source>
        <dbReference type="ARBA" id="ARBA00022692"/>
    </source>
</evidence>
<dbReference type="GO" id="GO:0031966">
    <property type="term" value="C:mitochondrial membrane"/>
    <property type="evidence" value="ECO:0007669"/>
    <property type="project" value="UniProtKB-SubCell"/>
</dbReference>
<keyword evidence="6 16" id="KW-0812">Transmembrane</keyword>
<keyword evidence="13" id="KW-1015">Disulfide bond</keyword>
<dbReference type="AlphaFoldDB" id="A0A1G4K0J7"/>
<dbReference type="Pfam" id="PF09451">
    <property type="entry name" value="ATG27"/>
    <property type="match status" value="1"/>
</dbReference>
<keyword evidence="12 16" id="KW-0472">Membrane</keyword>
<keyword evidence="7 17" id="KW-0732">Signal</keyword>
<keyword evidence="9" id="KW-0072">Autophagy</keyword>
<keyword evidence="14" id="KW-0968">Cytoplasmic vesicle</keyword>
<evidence type="ECO:0000256" key="4">
    <source>
        <dbReference type="ARBA" id="ARBA00005363"/>
    </source>
</evidence>
<evidence type="ECO:0000313" key="19">
    <source>
        <dbReference type="EMBL" id="SCU97029.1"/>
    </source>
</evidence>
<evidence type="ECO:0000313" key="20">
    <source>
        <dbReference type="Proteomes" id="UP000190274"/>
    </source>
</evidence>
<dbReference type="GO" id="GO:0000425">
    <property type="term" value="P:pexophagy"/>
    <property type="evidence" value="ECO:0007669"/>
    <property type="project" value="EnsemblFungi"/>
</dbReference>
<dbReference type="GO" id="GO:0030659">
    <property type="term" value="C:cytoplasmic vesicle membrane"/>
    <property type="evidence" value="ECO:0007669"/>
    <property type="project" value="UniProtKB-SubCell"/>
</dbReference>
<dbReference type="GO" id="GO:0005802">
    <property type="term" value="C:trans-Golgi network"/>
    <property type="evidence" value="ECO:0007669"/>
    <property type="project" value="EnsemblFungi"/>
</dbReference>
<dbReference type="InterPro" id="IPR044865">
    <property type="entry name" value="MRH_dom"/>
</dbReference>
<dbReference type="GO" id="GO:0034497">
    <property type="term" value="P:protein localization to phagophore assembly site"/>
    <property type="evidence" value="ECO:0007669"/>
    <property type="project" value="EnsemblFungi"/>
</dbReference>
<dbReference type="PROSITE" id="PS51914">
    <property type="entry name" value="MRH"/>
    <property type="match status" value="1"/>
</dbReference>